<dbReference type="AlphaFoldDB" id="A0A917DBS6"/>
<proteinExistence type="predicted"/>
<reference evidence="1" key="2">
    <citation type="submission" date="2020-09" db="EMBL/GenBank/DDBJ databases">
        <authorList>
            <person name="Sun Q."/>
            <person name="Zhou Y."/>
        </authorList>
    </citation>
    <scope>NUCLEOTIDE SEQUENCE</scope>
    <source>
        <strain evidence="1">CGMCC 1.12506</strain>
    </source>
</reference>
<organism evidence="1 2">
    <name type="scientific">Flavobacterium orientale</name>
    <dbReference type="NCBI Taxonomy" id="1756020"/>
    <lineage>
        <taxon>Bacteria</taxon>
        <taxon>Pseudomonadati</taxon>
        <taxon>Bacteroidota</taxon>
        <taxon>Flavobacteriia</taxon>
        <taxon>Flavobacteriales</taxon>
        <taxon>Flavobacteriaceae</taxon>
        <taxon>Flavobacterium</taxon>
    </lineage>
</organism>
<evidence type="ECO:0000313" key="1">
    <source>
        <dbReference type="EMBL" id="GGD23236.1"/>
    </source>
</evidence>
<dbReference type="EMBL" id="BMFG01000003">
    <property type="protein sequence ID" value="GGD23236.1"/>
    <property type="molecule type" value="Genomic_DNA"/>
</dbReference>
<dbReference type="Proteomes" id="UP000625735">
    <property type="component" value="Unassembled WGS sequence"/>
</dbReference>
<sequence length="77" mass="9329">MIMTIKELEDWMFQNNIKNTFTPNFRYVTDIGEGLENLSGLYVWYYIDERGNRTDVKYFNSEKDAVLFLIDYLINER</sequence>
<protein>
    <submittedName>
        <fullName evidence="1">Uncharacterized protein</fullName>
    </submittedName>
</protein>
<comment type="caution">
    <text evidence="1">The sequence shown here is derived from an EMBL/GenBank/DDBJ whole genome shotgun (WGS) entry which is preliminary data.</text>
</comment>
<keyword evidence="2" id="KW-1185">Reference proteome</keyword>
<gene>
    <name evidence="1" type="ORF">GCM10011343_11810</name>
</gene>
<evidence type="ECO:0000313" key="2">
    <source>
        <dbReference type="Proteomes" id="UP000625735"/>
    </source>
</evidence>
<name>A0A917DBS6_9FLAO</name>
<accession>A0A917DBS6</accession>
<reference evidence="1" key="1">
    <citation type="journal article" date="2014" name="Int. J. Syst. Evol. Microbiol.">
        <title>Complete genome sequence of Corynebacterium casei LMG S-19264T (=DSM 44701T), isolated from a smear-ripened cheese.</title>
        <authorList>
            <consortium name="US DOE Joint Genome Institute (JGI-PGF)"/>
            <person name="Walter F."/>
            <person name="Albersmeier A."/>
            <person name="Kalinowski J."/>
            <person name="Ruckert C."/>
        </authorList>
    </citation>
    <scope>NUCLEOTIDE SEQUENCE</scope>
    <source>
        <strain evidence="1">CGMCC 1.12506</strain>
    </source>
</reference>